<dbReference type="RefSeq" id="WP_081729568.1">
    <property type="nucleotide sequence ID" value="NZ_CBCRXS010000004.1"/>
</dbReference>
<organism evidence="1 2">
    <name type="scientific">Williamsia marianensis</name>
    <dbReference type="NCBI Taxonomy" id="85044"/>
    <lineage>
        <taxon>Bacteria</taxon>
        <taxon>Bacillati</taxon>
        <taxon>Actinomycetota</taxon>
        <taxon>Actinomycetes</taxon>
        <taxon>Mycobacteriales</taxon>
        <taxon>Nocardiaceae</taxon>
        <taxon>Williamsia</taxon>
    </lineage>
</organism>
<dbReference type="EMBL" id="RBKV01000001">
    <property type="protein sequence ID" value="RKR95029.1"/>
    <property type="molecule type" value="Genomic_DNA"/>
</dbReference>
<dbReference type="AlphaFoldDB" id="A0A495K3H6"/>
<dbReference type="PANTHER" id="PTHR10668:SF103">
    <property type="entry name" value="PYRIDINE NUCLEOTIDE-DISULFIDE OXIDOREDUCTASE DOMAIN-CONTAINING PROTEIN 2"/>
    <property type="match status" value="1"/>
</dbReference>
<evidence type="ECO:0000313" key="1">
    <source>
        <dbReference type="EMBL" id="RKR95029.1"/>
    </source>
</evidence>
<dbReference type="SUPFAM" id="SSF51905">
    <property type="entry name" value="FAD/NAD(P)-binding domain"/>
    <property type="match status" value="1"/>
</dbReference>
<accession>A0A495K3H6</accession>
<dbReference type="InterPro" id="IPR036188">
    <property type="entry name" value="FAD/NAD-bd_sf"/>
</dbReference>
<sequence length="535" mass="56144">MTAGMIDTVVIGAGHNGLIAACYLAAAGQRVVVLERDSVPGGAVSTVERFPGYKVDRGSSAHLMIRHTPIIDELGLADHGLRYVDCDPWAFSPGTADGPPIVFHQSLDRTCASIEAACGAADADAYRRFVAVWGPRSDAMMSAFTSSPSPMALGRAFWGLTGRIPGGGGTAGIGLSQEFLMSGNALLDNWFESEHLKAALAWFGAQSGPPMNEPGSAPMVGFCAAMHTIPPGRAIGGSGALSESLLRKLDSDGGQVFLSAAATALEPRGDGWLVRSADGGEHRTRSVVSACHVLTTLELLRAGGFDRTALDRWRSQIRIGNGIGMAVRLGGTDVPTYPGLPADTDVHAALGLLVTDRGHLARAYADASAGDLPTRPALIAMSYSAIDPTLAPPGHHMTSLWAQWHPYRLSGGRSWTDHADEASDAIIAELERHAPGFTDSIEHVHVQTPADLESELGLTGGNIMHVEMSLDQMMIWRPHPELARHRVPGAAGLFLAGASTHPGGGVCGASGRIAASAVLVDRRSPLARITRGRWG</sequence>
<protein>
    <submittedName>
        <fullName evidence="1">Phytoene dehydrogenase-like protein</fullName>
    </submittedName>
</protein>
<evidence type="ECO:0000313" key="2">
    <source>
        <dbReference type="Proteomes" id="UP000274762"/>
    </source>
</evidence>
<dbReference type="Proteomes" id="UP000274762">
    <property type="component" value="Unassembled WGS sequence"/>
</dbReference>
<dbReference type="PANTHER" id="PTHR10668">
    <property type="entry name" value="PHYTOENE DEHYDROGENASE"/>
    <property type="match status" value="1"/>
</dbReference>
<gene>
    <name evidence="1" type="ORF">DFJ75_1837</name>
</gene>
<comment type="caution">
    <text evidence="1">The sequence shown here is derived from an EMBL/GenBank/DDBJ whole genome shotgun (WGS) entry which is preliminary data.</text>
</comment>
<proteinExistence type="predicted"/>
<name>A0A495K3H6_WILMA</name>
<dbReference type="Gene3D" id="3.50.50.60">
    <property type="entry name" value="FAD/NAD(P)-binding domain"/>
    <property type="match status" value="1"/>
</dbReference>
<dbReference type="GO" id="GO:0005829">
    <property type="term" value="C:cytosol"/>
    <property type="evidence" value="ECO:0007669"/>
    <property type="project" value="TreeGrafter"/>
</dbReference>
<reference evidence="1 2" key="1">
    <citation type="submission" date="2018-10" db="EMBL/GenBank/DDBJ databases">
        <title>Sequencing the genomes of 1000 actinobacteria strains.</title>
        <authorList>
            <person name="Klenk H.-P."/>
        </authorList>
    </citation>
    <scope>NUCLEOTIDE SEQUENCE [LARGE SCALE GENOMIC DNA]</scope>
    <source>
        <strain evidence="1 2">DSM 44343</strain>
    </source>
</reference>
<dbReference type="Pfam" id="PF13450">
    <property type="entry name" value="NAD_binding_8"/>
    <property type="match status" value="1"/>
</dbReference>